<keyword evidence="5 7" id="KW-1133">Transmembrane helix</keyword>
<dbReference type="PROSITE" id="PS50866">
    <property type="entry name" value="GOLD"/>
    <property type="match status" value="2"/>
</dbReference>
<dbReference type="Proteomes" id="UP001146120">
    <property type="component" value="Unassembled WGS sequence"/>
</dbReference>
<name>A0AAV2Z0L7_9STRA</name>
<feature type="domain" description="GOLD" evidence="9">
    <location>
        <begin position="43"/>
        <end position="183"/>
    </location>
</feature>
<dbReference type="EMBL" id="DAKRPA010000085">
    <property type="protein sequence ID" value="DAZ99356.1"/>
    <property type="molecule type" value="Genomic_DNA"/>
</dbReference>
<comment type="subcellular location">
    <subcellularLocation>
        <location evidence="1">Membrane</location>
        <topology evidence="1">Single-pass type I membrane protein</topology>
    </subcellularLocation>
</comment>
<evidence type="ECO:0000313" key="11">
    <source>
        <dbReference type="Proteomes" id="UP001146120"/>
    </source>
</evidence>
<organism evidence="10 11">
    <name type="scientific">Lagenidium giganteum</name>
    <dbReference type="NCBI Taxonomy" id="4803"/>
    <lineage>
        <taxon>Eukaryota</taxon>
        <taxon>Sar</taxon>
        <taxon>Stramenopiles</taxon>
        <taxon>Oomycota</taxon>
        <taxon>Peronosporomycetes</taxon>
        <taxon>Pythiales</taxon>
        <taxon>Pythiaceae</taxon>
    </lineage>
</organism>
<dbReference type="InterPro" id="IPR015720">
    <property type="entry name" value="Emp24-like"/>
</dbReference>
<keyword evidence="3 7" id="KW-0812">Transmembrane</keyword>
<evidence type="ECO:0000256" key="5">
    <source>
        <dbReference type="ARBA" id="ARBA00022989"/>
    </source>
</evidence>
<comment type="caution">
    <text evidence="10">The sequence shown here is derived from an EMBL/GenBank/DDBJ whole genome shotgun (WGS) entry which is preliminary data.</text>
</comment>
<feature type="transmembrane region" description="Helical" evidence="7">
    <location>
        <begin position="684"/>
        <end position="704"/>
    </location>
</feature>
<dbReference type="AlphaFoldDB" id="A0AAV2Z0L7"/>
<evidence type="ECO:0000256" key="2">
    <source>
        <dbReference type="ARBA" id="ARBA00007104"/>
    </source>
</evidence>
<feature type="domain" description="GOLD" evidence="9">
    <location>
        <begin position="379"/>
        <end position="465"/>
    </location>
</feature>
<evidence type="ECO:0000256" key="8">
    <source>
        <dbReference type="SAM" id="SignalP"/>
    </source>
</evidence>
<evidence type="ECO:0000313" key="10">
    <source>
        <dbReference type="EMBL" id="DAZ99356.1"/>
    </source>
</evidence>
<protein>
    <recommendedName>
        <fullName evidence="9">GOLD domain-containing protein</fullName>
    </recommendedName>
</protein>
<gene>
    <name evidence="10" type="ORF">N0F65_005207</name>
</gene>
<feature type="chain" id="PRO_5043651779" description="GOLD domain-containing protein" evidence="8">
    <location>
        <begin position="32"/>
        <end position="712"/>
    </location>
</feature>
<evidence type="ECO:0000256" key="7">
    <source>
        <dbReference type="SAM" id="Phobius"/>
    </source>
</evidence>
<dbReference type="InterPro" id="IPR009038">
    <property type="entry name" value="GOLD_dom"/>
</dbReference>
<dbReference type="GO" id="GO:0016020">
    <property type="term" value="C:membrane"/>
    <property type="evidence" value="ECO:0007669"/>
    <property type="project" value="UniProtKB-SubCell"/>
</dbReference>
<proteinExistence type="inferred from homology"/>
<keyword evidence="11" id="KW-1185">Reference proteome</keyword>
<evidence type="ECO:0000256" key="3">
    <source>
        <dbReference type="ARBA" id="ARBA00022692"/>
    </source>
</evidence>
<reference evidence="10" key="2">
    <citation type="journal article" date="2023" name="Microbiol Resour">
        <title>Decontamination and Annotation of the Draft Genome Sequence of the Oomycete Lagenidium giganteum ARSEF 373.</title>
        <authorList>
            <person name="Morgan W.R."/>
            <person name="Tartar A."/>
        </authorList>
    </citation>
    <scope>NUCLEOTIDE SEQUENCE</scope>
    <source>
        <strain evidence="10">ARSEF 373</strain>
    </source>
</reference>
<accession>A0AAV2Z0L7</accession>
<keyword evidence="6 7" id="KW-0472">Membrane</keyword>
<evidence type="ECO:0000256" key="1">
    <source>
        <dbReference type="ARBA" id="ARBA00004479"/>
    </source>
</evidence>
<evidence type="ECO:0000259" key="9">
    <source>
        <dbReference type="PROSITE" id="PS50866"/>
    </source>
</evidence>
<keyword evidence="4 8" id="KW-0732">Signal</keyword>
<dbReference type="Pfam" id="PF01105">
    <property type="entry name" value="EMP24_GP25L"/>
    <property type="match status" value="4"/>
</dbReference>
<sequence>MAMATSTKSNAMTALLISTLVVTLCSVPTSASRFTFTLSSRVEECFLEEVDARTSDNKMLFRFGIMEPESYDFMDVQIKSPSWAVVEAWNKTQINHVSTTVRETGLYHLCFRKRAGSSKDIEVFYSFDFISTGSVSLTLYPAVAATIDKSEPDNQVYSSAIMSLSTKKGEATKMGVVDFNLDGVSSSILHSNTRVQLLLSVDYLSKPKLEVAVARVQRKVDYPVSWNSMGAHPRGDYKAFTFDSAVTEIGSHLSFDVTEIFSEALNQNQKSVAFSLHANEDSEAAISTMSHVSADFFPQLVVEDLGLGLMREVSYFKESVFTLRGDISYILQKERGSRNAAESTNSRIMWTSLLVNLVLVGIALAQASRFTFTLTSRAEECFMEDVDARTSDNKILFRFGIVEPEPYDFINVQIKSPSWKTVESWNKTQANHMTTPVRETGLYHVCFSKRAGASKELNVYYSFDFISTGSVSLTLYPGVAATVDKAQSDQAVYTVMSMATKKGEATKMGVLEFELTGVSSSILHSNTRVQLLMSVDYLSKKQVEISVARVPQKLVYPLSWDSMGAHARGDYKAHTFDGVTCEVGTHLSFDVTEMFAEALNNGLNTIAFSVHASEDADATISGLSYVTTDYFPQLVVEDLGLDLMREVAYFKETVFTLKGDISYILQRERGSRNLAESTNSRIKWLSMMVNVVLVGIAFAQVVYIRGLLENSY</sequence>
<reference evidence="10" key="1">
    <citation type="submission" date="2022-11" db="EMBL/GenBank/DDBJ databases">
        <authorList>
            <person name="Morgan W.R."/>
            <person name="Tartar A."/>
        </authorList>
    </citation>
    <scope>NUCLEOTIDE SEQUENCE</scope>
    <source>
        <strain evidence="10">ARSEF 373</strain>
    </source>
</reference>
<dbReference type="SMART" id="SM01190">
    <property type="entry name" value="EMP24_GP25L"/>
    <property type="match status" value="2"/>
</dbReference>
<comment type="similarity">
    <text evidence="2">Belongs to the EMP24/GP25L family.</text>
</comment>
<evidence type="ECO:0000256" key="6">
    <source>
        <dbReference type="ARBA" id="ARBA00023136"/>
    </source>
</evidence>
<dbReference type="PANTHER" id="PTHR22811">
    <property type="entry name" value="TRANSMEMBRANE EMP24 DOMAIN-CONTAINING PROTEIN"/>
    <property type="match status" value="1"/>
</dbReference>
<feature type="signal peptide" evidence="8">
    <location>
        <begin position="1"/>
        <end position="31"/>
    </location>
</feature>
<evidence type="ECO:0000256" key="4">
    <source>
        <dbReference type="ARBA" id="ARBA00022729"/>
    </source>
</evidence>